<dbReference type="RefSeq" id="WP_085893995.1">
    <property type="nucleotide sequence ID" value="NZ_FWFL01000015.1"/>
</dbReference>
<organism evidence="2 3">
    <name type="scientific">Roseovarius litorisediminis</name>
    <dbReference type="NCBI Taxonomy" id="1312363"/>
    <lineage>
        <taxon>Bacteria</taxon>
        <taxon>Pseudomonadati</taxon>
        <taxon>Pseudomonadota</taxon>
        <taxon>Alphaproteobacteria</taxon>
        <taxon>Rhodobacterales</taxon>
        <taxon>Roseobacteraceae</taxon>
        <taxon>Roseovarius</taxon>
    </lineage>
</organism>
<accession>A0A1Y5TP84</accession>
<evidence type="ECO:0000256" key="1">
    <source>
        <dbReference type="SAM" id="Phobius"/>
    </source>
</evidence>
<keyword evidence="1" id="KW-0812">Transmembrane</keyword>
<dbReference type="AlphaFoldDB" id="A0A1Y5TP84"/>
<sequence>MDPDLAMVVGVVLGVFTVPLIMSAISDGRAPRVAAFMVIAAGGLVLWAINEKPGGYSINELPDLLVTVIARYLT</sequence>
<dbReference type="EMBL" id="FWFL01000015">
    <property type="protein sequence ID" value="SLN68297.1"/>
    <property type="molecule type" value="Genomic_DNA"/>
</dbReference>
<dbReference type="OrthoDB" id="7875801at2"/>
<protein>
    <recommendedName>
        <fullName evidence="4">50S ribosomal protein L35</fullName>
    </recommendedName>
</protein>
<proteinExistence type="predicted"/>
<gene>
    <name evidence="2" type="ORF">PEL8287_03798</name>
</gene>
<evidence type="ECO:0000313" key="2">
    <source>
        <dbReference type="EMBL" id="SLN68297.1"/>
    </source>
</evidence>
<dbReference type="Proteomes" id="UP000193827">
    <property type="component" value="Unassembled WGS sequence"/>
</dbReference>
<keyword evidence="1" id="KW-1133">Transmembrane helix</keyword>
<keyword evidence="3" id="KW-1185">Reference proteome</keyword>
<keyword evidence="1" id="KW-0472">Membrane</keyword>
<evidence type="ECO:0008006" key="4">
    <source>
        <dbReference type="Google" id="ProtNLM"/>
    </source>
</evidence>
<evidence type="ECO:0000313" key="3">
    <source>
        <dbReference type="Proteomes" id="UP000193827"/>
    </source>
</evidence>
<feature type="transmembrane region" description="Helical" evidence="1">
    <location>
        <begin position="6"/>
        <end position="26"/>
    </location>
</feature>
<name>A0A1Y5TP84_9RHOB</name>
<feature type="transmembrane region" description="Helical" evidence="1">
    <location>
        <begin position="33"/>
        <end position="49"/>
    </location>
</feature>
<reference evidence="2 3" key="1">
    <citation type="submission" date="2017-03" db="EMBL/GenBank/DDBJ databases">
        <authorList>
            <person name="Afonso C.L."/>
            <person name="Miller P.J."/>
            <person name="Scott M.A."/>
            <person name="Spackman E."/>
            <person name="Goraichik I."/>
            <person name="Dimitrov K.M."/>
            <person name="Suarez D.L."/>
            <person name="Swayne D.E."/>
        </authorList>
    </citation>
    <scope>NUCLEOTIDE SEQUENCE [LARGE SCALE GENOMIC DNA]</scope>
    <source>
        <strain evidence="2 3">CECT 8287</strain>
    </source>
</reference>